<comment type="cofactor">
    <cofactor evidence="11">
        <name>Mg(2+)</name>
        <dbReference type="ChEBI" id="CHEBI:18420"/>
    </cofactor>
    <cofactor evidence="11">
        <name>Mn(2+)</name>
        <dbReference type="ChEBI" id="CHEBI:29035"/>
    </cofactor>
    <text evidence="11">Magnesium. Can also use manganese.</text>
</comment>
<dbReference type="InterPro" id="IPR024932">
    <property type="entry name" value="ApbE"/>
</dbReference>
<keyword evidence="4 10" id="KW-0808">Transferase</keyword>
<comment type="similarity">
    <text evidence="10">Belongs to the ApbE family.</text>
</comment>
<evidence type="ECO:0000256" key="10">
    <source>
        <dbReference type="PIRNR" id="PIRNR006268"/>
    </source>
</evidence>
<evidence type="ECO:0000256" key="1">
    <source>
        <dbReference type="ARBA" id="ARBA00011955"/>
    </source>
</evidence>
<dbReference type="GO" id="GO:0046872">
    <property type="term" value="F:metal ion binding"/>
    <property type="evidence" value="ECO:0007669"/>
    <property type="project" value="UniProtKB-UniRule"/>
</dbReference>
<dbReference type="GO" id="GO:0016740">
    <property type="term" value="F:transferase activity"/>
    <property type="evidence" value="ECO:0007669"/>
    <property type="project" value="UniProtKB-UniRule"/>
</dbReference>
<evidence type="ECO:0000256" key="6">
    <source>
        <dbReference type="ARBA" id="ARBA00022827"/>
    </source>
</evidence>
<evidence type="ECO:0000256" key="4">
    <source>
        <dbReference type="ARBA" id="ARBA00022679"/>
    </source>
</evidence>
<keyword evidence="5 10" id="KW-0479">Metal-binding</keyword>
<evidence type="ECO:0000256" key="9">
    <source>
        <dbReference type="ARBA" id="ARBA00048540"/>
    </source>
</evidence>
<evidence type="ECO:0000256" key="3">
    <source>
        <dbReference type="ARBA" id="ARBA00022630"/>
    </source>
</evidence>
<accession>A0A347ZPD4</accession>
<dbReference type="EMBL" id="QUMS01000002">
    <property type="protein sequence ID" value="REG08766.1"/>
    <property type="molecule type" value="Genomic_DNA"/>
</dbReference>
<dbReference type="EC" id="2.7.1.180" evidence="1 10"/>
<keyword evidence="7 10" id="KW-0460">Magnesium</keyword>
<keyword evidence="3 10" id="KW-0285">Flavoprotein</keyword>
<organism evidence="12 13">
    <name type="scientific">Pelolinea submarina</name>
    <dbReference type="NCBI Taxonomy" id="913107"/>
    <lineage>
        <taxon>Bacteria</taxon>
        <taxon>Bacillati</taxon>
        <taxon>Chloroflexota</taxon>
        <taxon>Anaerolineae</taxon>
        <taxon>Anaerolineales</taxon>
        <taxon>Anaerolineaceae</taxon>
        <taxon>Pelolinea</taxon>
    </lineage>
</organism>
<keyword evidence="6 10" id="KW-0274">FAD</keyword>
<keyword evidence="12" id="KW-0449">Lipoprotein</keyword>
<dbReference type="PANTHER" id="PTHR30040">
    <property type="entry name" value="THIAMINE BIOSYNTHESIS LIPOPROTEIN APBE"/>
    <property type="match status" value="1"/>
</dbReference>
<evidence type="ECO:0000313" key="13">
    <source>
        <dbReference type="Proteomes" id="UP000256388"/>
    </source>
</evidence>
<dbReference type="AlphaFoldDB" id="A0A347ZPD4"/>
<evidence type="ECO:0000256" key="7">
    <source>
        <dbReference type="ARBA" id="ARBA00022842"/>
    </source>
</evidence>
<dbReference type="Proteomes" id="UP000256388">
    <property type="component" value="Unassembled WGS sequence"/>
</dbReference>
<feature type="binding site" evidence="11">
    <location>
        <position position="150"/>
    </location>
    <ligand>
        <name>Mg(2+)</name>
        <dbReference type="ChEBI" id="CHEBI:18420"/>
    </ligand>
</feature>
<dbReference type="SUPFAM" id="SSF143631">
    <property type="entry name" value="ApbE-like"/>
    <property type="match status" value="1"/>
</dbReference>
<evidence type="ECO:0000313" key="12">
    <source>
        <dbReference type="EMBL" id="REG08766.1"/>
    </source>
</evidence>
<protein>
    <recommendedName>
        <fullName evidence="2 10">FAD:protein FMN transferase</fullName>
        <ecNumber evidence="1 10">2.7.1.180</ecNumber>
    </recommendedName>
    <alternativeName>
        <fullName evidence="8 10">Flavin transferase</fullName>
    </alternativeName>
</protein>
<sequence>MYKIRFHAMGSEVEALIDSESEQARSLLEQVPAWFEEWEQHLSRFRWDSELSQLNRSQGEAVSVSPVLWDVLQVALEAAEDSRGLVTPAVLDALEAAGYDRSFELLENSAGMLGAHFSFINSAASLDDIAVDTDKHKVLLPEGLRLDFGGSAKGWAAHQAAQRLAEYAPALVSAGGDIALTPRSGPAQSWQIGIKDPFNLEAEIARISLREGGVATSGTDHRHWEQDGEWRTHIIDPRSNAPVESDVLSATVIAPNLMEAEMAAKTCLILGSEQGMQWLRQRSGNAGLFVLQNGIIALSNNMESYLVKEYERNILVEPI</sequence>
<dbReference type="Pfam" id="PF02424">
    <property type="entry name" value="ApbE"/>
    <property type="match status" value="1"/>
</dbReference>
<evidence type="ECO:0000256" key="11">
    <source>
        <dbReference type="PIRSR" id="PIRSR006268-2"/>
    </source>
</evidence>
<name>A0A347ZPD4_9CHLR</name>
<proteinExistence type="inferred from homology"/>
<gene>
    <name evidence="12" type="ORF">DFR64_2141</name>
</gene>
<dbReference type="InterPro" id="IPR003374">
    <property type="entry name" value="ApbE-like_sf"/>
</dbReference>
<evidence type="ECO:0000256" key="5">
    <source>
        <dbReference type="ARBA" id="ARBA00022723"/>
    </source>
</evidence>
<dbReference type="RefSeq" id="WP_116225411.1">
    <property type="nucleotide sequence ID" value="NZ_AP018437.1"/>
</dbReference>
<evidence type="ECO:0000256" key="8">
    <source>
        <dbReference type="ARBA" id="ARBA00031306"/>
    </source>
</evidence>
<dbReference type="OrthoDB" id="9778595at2"/>
<dbReference type="Gene3D" id="3.10.520.10">
    <property type="entry name" value="ApbE-like domains"/>
    <property type="match status" value="1"/>
</dbReference>
<evidence type="ECO:0000256" key="2">
    <source>
        <dbReference type="ARBA" id="ARBA00016337"/>
    </source>
</evidence>
<keyword evidence="13" id="KW-1185">Reference proteome</keyword>
<comment type="catalytic activity">
    <reaction evidence="9 10">
        <text>L-threonyl-[protein] + FAD = FMN-L-threonyl-[protein] + AMP + H(+)</text>
        <dbReference type="Rhea" id="RHEA:36847"/>
        <dbReference type="Rhea" id="RHEA-COMP:11060"/>
        <dbReference type="Rhea" id="RHEA-COMP:11061"/>
        <dbReference type="ChEBI" id="CHEBI:15378"/>
        <dbReference type="ChEBI" id="CHEBI:30013"/>
        <dbReference type="ChEBI" id="CHEBI:57692"/>
        <dbReference type="ChEBI" id="CHEBI:74257"/>
        <dbReference type="ChEBI" id="CHEBI:456215"/>
        <dbReference type="EC" id="2.7.1.180"/>
    </reaction>
</comment>
<dbReference type="PIRSF" id="PIRSF006268">
    <property type="entry name" value="ApbE"/>
    <property type="match status" value="1"/>
</dbReference>
<dbReference type="PANTHER" id="PTHR30040:SF2">
    <property type="entry name" value="FAD:PROTEIN FMN TRANSFERASE"/>
    <property type="match status" value="1"/>
</dbReference>
<comment type="caution">
    <text evidence="12">The sequence shown here is derived from an EMBL/GenBank/DDBJ whole genome shotgun (WGS) entry which is preliminary data.</text>
</comment>
<reference evidence="12 13" key="1">
    <citation type="submission" date="2018-08" db="EMBL/GenBank/DDBJ databases">
        <title>Genomic Encyclopedia of Type Strains, Phase IV (KMG-IV): sequencing the most valuable type-strain genomes for metagenomic binning, comparative biology and taxonomic classification.</title>
        <authorList>
            <person name="Goeker M."/>
        </authorList>
    </citation>
    <scope>NUCLEOTIDE SEQUENCE [LARGE SCALE GENOMIC DNA]</scope>
    <source>
        <strain evidence="12 13">DSM 23923</strain>
    </source>
</reference>